<proteinExistence type="predicted"/>
<comment type="caution">
    <text evidence="1">The sequence shown here is derived from an EMBL/GenBank/DDBJ whole genome shotgun (WGS) entry which is preliminary data.</text>
</comment>
<dbReference type="PANTHER" id="PTHR14052">
    <property type="entry name" value="ORIGIN RECOGNITION COMPLEX SUBUNIT 2"/>
    <property type="match status" value="1"/>
</dbReference>
<evidence type="ECO:0000313" key="2">
    <source>
        <dbReference type="Proteomes" id="UP000287651"/>
    </source>
</evidence>
<sequence length="126" mass="14788">MFEQRLDSKEATIAGKDIGRVEMDLRVGEEVPMEEDDEFMLSRNYFLAKEAGSTSRKKSTQKLSDIDLIDEQVLLQLIRYNSLFVLRMAVSAIKPKHEKEIESLLKSCKDLYSKWLFELRYVYMLL</sequence>
<dbReference type="GO" id="GO:0006260">
    <property type="term" value="P:DNA replication"/>
    <property type="evidence" value="ECO:0007669"/>
    <property type="project" value="InterPro"/>
</dbReference>
<dbReference type="InterPro" id="IPR007220">
    <property type="entry name" value="ORC2"/>
</dbReference>
<organism evidence="1 2">
    <name type="scientific">Ensete ventricosum</name>
    <name type="common">Abyssinian banana</name>
    <name type="synonym">Musa ensete</name>
    <dbReference type="NCBI Taxonomy" id="4639"/>
    <lineage>
        <taxon>Eukaryota</taxon>
        <taxon>Viridiplantae</taxon>
        <taxon>Streptophyta</taxon>
        <taxon>Embryophyta</taxon>
        <taxon>Tracheophyta</taxon>
        <taxon>Spermatophyta</taxon>
        <taxon>Magnoliopsida</taxon>
        <taxon>Liliopsida</taxon>
        <taxon>Zingiberales</taxon>
        <taxon>Musaceae</taxon>
        <taxon>Ensete</taxon>
    </lineage>
</organism>
<protein>
    <submittedName>
        <fullName evidence="1">Uncharacterized protein</fullName>
    </submittedName>
</protein>
<reference evidence="1 2" key="1">
    <citation type="journal article" date="2014" name="Agronomy (Basel)">
        <title>A Draft Genome Sequence for Ensete ventricosum, the Drought-Tolerant Tree Against Hunger.</title>
        <authorList>
            <person name="Harrison J."/>
            <person name="Moore K.A."/>
            <person name="Paszkiewicz K."/>
            <person name="Jones T."/>
            <person name="Grant M."/>
            <person name="Ambacheew D."/>
            <person name="Muzemil S."/>
            <person name="Studholme D.J."/>
        </authorList>
    </citation>
    <scope>NUCLEOTIDE SEQUENCE [LARGE SCALE GENOMIC DNA]</scope>
</reference>
<dbReference type="Proteomes" id="UP000287651">
    <property type="component" value="Unassembled WGS sequence"/>
</dbReference>
<dbReference type="GO" id="GO:0003688">
    <property type="term" value="F:DNA replication origin binding"/>
    <property type="evidence" value="ECO:0007669"/>
    <property type="project" value="TreeGrafter"/>
</dbReference>
<evidence type="ECO:0000313" key="1">
    <source>
        <dbReference type="EMBL" id="RRT40442.1"/>
    </source>
</evidence>
<dbReference type="AlphaFoldDB" id="A0A426XLW8"/>
<dbReference type="GO" id="GO:0005664">
    <property type="term" value="C:nuclear origin of replication recognition complex"/>
    <property type="evidence" value="ECO:0007669"/>
    <property type="project" value="TreeGrafter"/>
</dbReference>
<dbReference type="PANTHER" id="PTHR14052:SF0">
    <property type="entry name" value="ORIGIN RECOGNITION COMPLEX SUBUNIT 2"/>
    <property type="match status" value="1"/>
</dbReference>
<dbReference type="EMBL" id="AMZH03019377">
    <property type="protein sequence ID" value="RRT40442.1"/>
    <property type="molecule type" value="Genomic_DNA"/>
</dbReference>
<name>A0A426XLW8_ENSVE</name>
<accession>A0A426XLW8</accession>
<gene>
    <name evidence="1" type="ORF">B296_00050256</name>
</gene>